<dbReference type="RefSeq" id="XP_007758116.1">
    <property type="nucleotide sequence ID" value="XM_007759926.1"/>
</dbReference>
<dbReference type="AlphaFoldDB" id="W9VSF8"/>
<protein>
    <submittedName>
        <fullName evidence="2">Uncharacterized protein</fullName>
    </submittedName>
</protein>
<reference evidence="2 3" key="1">
    <citation type="submission" date="2013-03" db="EMBL/GenBank/DDBJ databases">
        <title>The Genome Sequence of Cladophialophora yegresii CBS 114405.</title>
        <authorList>
            <consortium name="The Broad Institute Genomics Platform"/>
            <person name="Cuomo C."/>
            <person name="de Hoog S."/>
            <person name="Gorbushina A."/>
            <person name="Walker B."/>
            <person name="Young S.K."/>
            <person name="Zeng Q."/>
            <person name="Gargeya S."/>
            <person name="Fitzgerald M."/>
            <person name="Haas B."/>
            <person name="Abouelleil A."/>
            <person name="Allen A.W."/>
            <person name="Alvarado L."/>
            <person name="Arachchi H.M."/>
            <person name="Berlin A.M."/>
            <person name="Chapman S.B."/>
            <person name="Gainer-Dewar J."/>
            <person name="Goldberg J."/>
            <person name="Griggs A."/>
            <person name="Gujja S."/>
            <person name="Hansen M."/>
            <person name="Howarth C."/>
            <person name="Imamovic A."/>
            <person name="Ireland A."/>
            <person name="Larimer J."/>
            <person name="McCowan C."/>
            <person name="Murphy C."/>
            <person name="Pearson M."/>
            <person name="Poon T.W."/>
            <person name="Priest M."/>
            <person name="Roberts A."/>
            <person name="Saif S."/>
            <person name="Shea T."/>
            <person name="Sisk P."/>
            <person name="Sykes S."/>
            <person name="Wortman J."/>
            <person name="Nusbaum C."/>
            <person name="Birren B."/>
        </authorList>
    </citation>
    <scope>NUCLEOTIDE SEQUENCE [LARGE SCALE GENOMIC DNA]</scope>
    <source>
        <strain evidence="2 3">CBS 114405</strain>
    </source>
</reference>
<evidence type="ECO:0000313" key="3">
    <source>
        <dbReference type="Proteomes" id="UP000019473"/>
    </source>
</evidence>
<proteinExistence type="predicted"/>
<dbReference type="OrthoDB" id="25896at2759"/>
<feature type="region of interest" description="Disordered" evidence="1">
    <location>
        <begin position="162"/>
        <end position="195"/>
    </location>
</feature>
<evidence type="ECO:0000256" key="1">
    <source>
        <dbReference type="SAM" id="MobiDB-lite"/>
    </source>
</evidence>
<keyword evidence="3" id="KW-1185">Reference proteome</keyword>
<dbReference type="HOGENOM" id="CLU_1269537_0_0_1"/>
<feature type="non-terminal residue" evidence="2">
    <location>
        <position position="218"/>
    </location>
</feature>
<dbReference type="EMBL" id="AMGW01000004">
    <property type="protein sequence ID" value="EXJ58493.1"/>
    <property type="molecule type" value="Genomic_DNA"/>
</dbReference>
<gene>
    <name evidence="2" type="ORF">A1O7_05919</name>
</gene>
<sequence length="218" mass="24287">MSTTSSASENHMHVGDIQARDRTKDVLITLQMSLIINLKTIYMDEIEMDFHMLQATSDDCRVNARVCLGQLAQRLSDSTKAEASYPQQSANSSGCSGFMPSLSPSLGYSSSRSTYSSTAFQAFRRPDAMTEQVGELNRGLPFFSPTFEERKMLDTRKMPMSSAASQGRHFHSDARTSVNPHRIEESHDRSLCRRSSQTLALDDNILLMFPRPGGQPIP</sequence>
<dbReference type="GeneID" id="19180501"/>
<dbReference type="VEuPathDB" id="FungiDB:A1O7_05919"/>
<name>W9VSF8_9EURO</name>
<organism evidence="2 3">
    <name type="scientific">Cladophialophora yegresii CBS 114405</name>
    <dbReference type="NCBI Taxonomy" id="1182544"/>
    <lineage>
        <taxon>Eukaryota</taxon>
        <taxon>Fungi</taxon>
        <taxon>Dikarya</taxon>
        <taxon>Ascomycota</taxon>
        <taxon>Pezizomycotina</taxon>
        <taxon>Eurotiomycetes</taxon>
        <taxon>Chaetothyriomycetidae</taxon>
        <taxon>Chaetothyriales</taxon>
        <taxon>Herpotrichiellaceae</taxon>
        <taxon>Cladophialophora</taxon>
    </lineage>
</organism>
<comment type="caution">
    <text evidence="2">The sequence shown here is derived from an EMBL/GenBank/DDBJ whole genome shotgun (WGS) entry which is preliminary data.</text>
</comment>
<accession>W9VSF8</accession>
<feature type="compositionally biased region" description="Basic and acidic residues" evidence="1">
    <location>
        <begin position="181"/>
        <end position="191"/>
    </location>
</feature>
<evidence type="ECO:0000313" key="2">
    <source>
        <dbReference type="EMBL" id="EXJ58493.1"/>
    </source>
</evidence>
<dbReference type="Proteomes" id="UP000019473">
    <property type="component" value="Unassembled WGS sequence"/>
</dbReference>